<proteinExistence type="predicted"/>
<dbReference type="PANTHER" id="PTHR15887:SF1">
    <property type="entry name" value="TRANSMEMBRANE PROTEIN 69"/>
    <property type="match status" value="1"/>
</dbReference>
<dbReference type="Pfam" id="PF11911">
    <property type="entry name" value="DUF3429"/>
    <property type="match status" value="1"/>
</dbReference>
<evidence type="ECO:0000313" key="2">
    <source>
        <dbReference type="EMBL" id="GIU47345.1"/>
    </source>
</evidence>
<dbReference type="Proteomes" id="UP000761574">
    <property type="component" value="Unassembled WGS sequence"/>
</dbReference>
<keyword evidence="3" id="KW-1185">Reference proteome</keyword>
<feature type="transmembrane region" description="Helical" evidence="1">
    <location>
        <begin position="75"/>
        <end position="101"/>
    </location>
</feature>
<feature type="transmembrane region" description="Helical" evidence="1">
    <location>
        <begin position="7"/>
        <end position="29"/>
    </location>
</feature>
<name>A0ABQ4PIH1_9GAMM</name>
<evidence type="ECO:0000256" key="1">
    <source>
        <dbReference type="SAM" id="Phobius"/>
    </source>
</evidence>
<comment type="caution">
    <text evidence="2">The sequence shown here is derived from an EMBL/GenBank/DDBJ whole genome shotgun (WGS) entry which is preliminary data.</text>
</comment>
<evidence type="ECO:0008006" key="4">
    <source>
        <dbReference type="Google" id="ProtNLM"/>
    </source>
</evidence>
<feature type="transmembrane region" description="Helical" evidence="1">
    <location>
        <begin position="121"/>
        <end position="141"/>
    </location>
</feature>
<keyword evidence="1" id="KW-0812">Transmembrane</keyword>
<dbReference type="PANTHER" id="PTHR15887">
    <property type="entry name" value="TRANSMEMBRANE PROTEIN 69"/>
    <property type="match status" value="1"/>
</dbReference>
<protein>
    <recommendedName>
        <fullName evidence="4">DUF3429 domain-containing protein</fullName>
    </recommendedName>
</protein>
<feature type="transmembrane region" description="Helical" evidence="1">
    <location>
        <begin position="35"/>
        <end position="54"/>
    </location>
</feature>
<keyword evidence="1" id="KW-0472">Membrane</keyword>
<keyword evidence="1" id="KW-1133">Transmembrane helix</keyword>
<dbReference type="RefSeq" id="WP_110457329.1">
    <property type="nucleotide sequence ID" value="NZ_BPFB01000022.1"/>
</dbReference>
<reference evidence="2 3" key="1">
    <citation type="submission" date="2021-05" db="EMBL/GenBank/DDBJ databases">
        <title>Molecular characterization for Shewanella algae harboring chromosomal blaOXA-55-like strains isolated from clinical and environment sample.</title>
        <authorList>
            <person name="Ohama Y."/>
            <person name="Aoki K."/>
            <person name="Harada S."/>
            <person name="Moriya K."/>
            <person name="Ishii Y."/>
            <person name="Tateda K."/>
        </authorList>
    </citation>
    <scope>NUCLEOTIDE SEQUENCE [LARGE SCALE GENOMIC DNA]</scope>
    <source>
        <strain evidence="2 3">LMG 23746</strain>
    </source>
</reference>
<gene>
    <name evidence="2" type="ORF">TUM4630_21070</name>
</gene>
<evidence type="ECO:0000313" key="3">
    <source>
        <dbReference type="Proteomes" id="UP000761574"/>
    </source>
</evidence>
<dbReference type="InterPro" id="IPR021836">
    <property type="entry name" value="DUF3429"/>
</dbReference>
<sequence>MSTTYSMLGYAGLLPFIICTVFILMGMPLLSLNPFMLFVSYSAVILSFLAGSLWGRQTHQANGISDDRQLITSNVISVLAWLAIIINQLYVSLLILMYGYVVMYLKDKRQCEQKVIADDYMALRARLTAVALACHLIIIVLGE</sequence>
<accession>A0ABQ4PIH1</accession>
<organism evidence="2 3">
    <name type="scientific">Shewanella algidipiscicola</name>
    <dbReference type="NCBI Taxonomy" id="614070"/>
    <lineage>
        <taxon>Bacteria</taxon>
        <taxon>Pseudomonadati</taxon>
        <taxon>Pseudomonadota</taxon>
        <taxon>Gammaproteobacteria</taxon>
        <taxon>Alteromonadales</taxon>
        <taxon>Shewanellaceae</taxon>
        <taxon>Shewanella</taxon>
    </lineage>
</organism>
<dbReference type="EMBL" id="BPFB01000022">
    <property type="protein sequence ID" value="GIU47345.1"/>
    <property type="molecule type" value="Genomic_DNA"/>
</dbReference>